<evidence type="ECO:0000256" key="1">
    <source>
        <dbReference type="ARBA" id="ARBA00022705"/>
    </source>
</evidence>
<dbReference type="InterPro" id="IPR012337">
    <property type="entry name" value="RNaseH-like_sf"/>
</dbReference>
<protein>
    <recommendedName>
        <fullName evidence="2">DNA-directed DNA polymerase family A palm domain-containing protein</fullName>
    </recommendedName>
</protein>
<dbReference type="CDD" id="cd06139">
    <property type="entry name" value="DNA_polA_I_Ecoli_like_exo"/>
    <property type="match status" value="1"/>
</dbReference>
<feature type="domain" description="DNA-directed DNA polymerase family A palm" evidence="2">
    <location>
        <begin position="764"/>
        <end position="991"/>
    </location>
</feature>
<dbReference type="EMBL" id="CAMPGE010021594">
    <property type="protein sequence ID" value="CAI2379738.1"/>
    <property type="molecule type" value="Genomic_DNA"/>
</dbReference>
<dbReference type="Gene3D" id="3.30.70.370">
    <property type="match status" value="1"/>
</dbReference>
<dbReference type="SMART" id="SM00482">
    <property type="entry name" value="POLAc"/>
    <property type="match status" value="1"/>
</dbReference>
<organism evidence="3 4">
    <name type="scientific">Euplotes crassus</name>
    <dbReference type="NCBI Taxonomy" id="5936"/>
    <lineage>
        <taxon>Eukaryota</taxon>
        <taxon>Sar</taxon>
        <taxon>Alveolata</taxon>
        <taxon>Ciliophora</taxon>
        <taxon>Intramacronucleata</taxon>
        <taxon>Spirotrichea</taxon>
        <taxon>Hypotrichia</taxon>
        <taxon>Euplotida</taxon>
        <taxon>Euplotidae</taxon>
        <taxon>Moneuplotes</taxon>
    </lineage>
</organism>
<reference evidence="3" key="1">
    <citation type="submission" date="2023-07" db="EMBL/GenBank/DDBJ databases">
        <authorList>
            <consortium name="AG Swart"/>
            <person name="Singh M."/>
            <person name="Singh A."/>
            <person name="Seah K."/>
            <person name="Emmerich C."/>
        </authorList>
    </citation>
    <scope>NUCLEOTIDE SEQUENCE</scope>
    <source>
        <strain evidence="3">DP1</strain>
    </source>
</reference>
<dbReference type="Pfam" id="PF01612">
    <property type="entry name" value="DNA_pol_A_exo1"/>
    <property type="match status" value="1"/>
</dbReference>
<dbReference type="SUPFAM" id="SSF56672">
    <property type="entry name" value="DNA/RNA polymerases"/>
    <property type="match status" value="1"/>
</dbReference>
<proteinExistence type="predicted"/>
<dbReference type="GO" id="GO:0006261">
    <property type="term" value="P:DNA-templated DNA replication"/>
    <property type="evidence" value="ECO:0007669"/>
    <property type="project" value="InterPro"/>
</dbReference>
<dbReference type="PANTHER" id="PTHR10133">
    <property type="entry name" value="DNA POLYMERASE I"/>
    <property type="match status" value="1"/>
</dbReference>
<dbReference type="Gene3D" id="1.10.150.20">
    <property type="entry name" value="5' to 3' exonuclease, C-terminal subdomain"/>
    <property type="match status" value="1"/>
</dbReference>
<name>A0AAD1XUR1_EUPCR</name>
<dbReference type="CDD" id="cd08640">
    <property type="entry name" value="DNA_pol_A_plastid_like"/>
    <property type="match status" value="1"/>
</dbReference>
<keyword evidence="1" id="KW-0235">DNA replication</keyword>
<dbReference type="Pfam" id="PF00476">
    <property type="entry name" value="DNA_pol_A"/>
    <property type="match status" value="2"/>
</dbReference>
<dbReference type="Gene3D" id="3.30.420.10">
    <property type="entry name" value="Ribonuclease H-like superfamily/Ribonuclease H"/>
    <property type="match status" value="1"/>
</dbReference>
<sequence length="1029" mass="118437">MHLRRLVVRNRRQTSGLKSILFNRSKMIMSNHLSSQYFCTHSKDIQNKVLSDIEKGGTFDARKRTPRIISNELREKIREHQSSSEGEYMFSSVRKKDMLKDSINTSTTAFSTSYNGAFSGIKNEEHNLQNAFTTDAQGGIKMSFSSGSSGRHSLSEFGSSREDTFKAITSRKINTRIKNIIKKGKTTTQKEPIIEEMPLDLREEEIDGEIYFFNKNNHRVTREGILIRNQEDIQKIDYSEDGINGAILNLEIPGTTIIRSREEAKKAVEILKRYPKRVHAWDTETINVDVKKESIIGKGTIICASCFIGPDVNFGNGPRLFIDNYADAEDVIMEFKEYLEDPNYFKVWHNYGFDRHIFFNHGIDVQGFGGDTMHMARLADPSSGPGQYSLANLSKAYEDDIVKTKMAKINSMLNDPNLDKESKKNLMFYNENFTRIQKFNMRKLFGYYKMLKNGSVGRVIIFPEILEMHTNPLFIKDWVEYSCFDAEITYFLRETLRIKLTQLKCDAESMRHNYNLYLKYWRPFGEVLTDMERYGFKLDLMYLKNMQVQAENDKKAHEQAFLNWVRENQDDAKEFNPGSTQQMQHLLFAPYFKENVNPTSTNFEEMMEQGNYFPRVRSFRVENLSGEIKEGREKPLKYRDMYISGFGIPPVKYTPSGLPSADADSITRLVGDPHNGKFGHAYDYFANKLGEKAKGKELCFALDHWVKLKSIDKLLQTYIIPLQRSVGTDGRIHCSLNINTETGRLSARKPNLQNQPALDKDVYQIRKAFIAEKGNKLIVADYGQLELRILAHMTNCKQMIEAFKLGGDFHSRTAISMYPEIKDKIENGEVLLEWDYSKGNPPAPLVKDLYAAERKKAKIMNFSIAYGKTAHGFANDFNCTIEEAQDVVDIWYRERPEVKEWQENAQHIASTEGWTKTLLGRFRNLSRFFKGRRTRNQGMRRAINTPIQGGAADVVIAAMVKIAKDPILKELGYTLLLQIHDEVILEGPEETSEEALQRVIQIMENPLDEPLLIKLEVDASIGNNWYEAK</sequence>
<comment type="caution">
    <text evidence="3">The sequence shown here is derived from an EMBL/GenBank/DDBJ whole genome shotgun (WGS) entry which is preliminary data.</text>
</comment>
<accession>A0AAD1XUR1</accession>
<gene>
    <name evidence="3" type="ORF">ECRASSUSDP1_LOCUS21152</name>
</gene>
<dbReference type="AlphaFoldDB" id="A0AAD1XUR1"/>
<keyword evidence="4" id="KW-1185">Reference proteome</keyword>
<dbReference type="Gene3D" id="1.20.1060.10">
    <property type="entry name" value="Taq DNA Polymerase, Chain T, domain 4"/>
    <property type="match status" value="1"/>
</dbReference>
<dbReference type="InterPro" id="IPR043502">
    <property type="entry name" value="DNA/RNA_pol_sf"/>
</dbReference>
<dbReference type="GO" id="GO:0006302">
    <property type="term" value="P:double-strand break repair"/>
    <property type="evidence" value="ECO:0007669"/>
    <property type="project" value="TreeGrafter"/>
</dbReference>
<dbReference type="InterPro" id="IPR001098">
    <property type="entry name" value="DNA-dir_DNA_pol_A_palm_dom"/>
</dbReference>
<dbReference type="InterPro" id="IPR002562">
    <property type="entry name" value="3'-5'_exonuclease_dom"/>
</dbReference>
<evidence type="ECO:0000313" key="4">
    <source>
        <dbReference type="Proteomes" id="UP001295684"/>
    </source>
</evidence>
<evidence type="ECO:0000259" key="2">
    <source>
        <dbReference type="SMART" id="SM00482"/>
    </source>
</evidence>
<dbReference type="GO" id="GO:0003677">
    <property type="term" value="F:DNA binding"/>
    <property type="evidence" value="ECO:0007669"/>
    <property type="project" value="InterPro"/>
</dbReference>
<dbReference type="InterPro" id="IPR002298">
    <property type="entry name" value="DNA_polymerase_A"/>
</dbReference>
<dbReference type="PRINTS" id="PR00868">
    <property type="entry name" value="DNAPOLI"/>
</dbReference>
<dbReference type="GO" id="GO:0003887">
    <property type="term" value="F:DNA-directed DNA polymerase activity"/>
    <property type="evidence" value="ECO:0007669"/>
    <property type="project" value="InterPro"/>
</dbReference>
<dbReference type="SUPFAM" id="SSF53098">
    <property type="entry name" value="Ribonuclease H-like"/>
    <property type="match status" value="1"/>
</dbReference>
<dbReference type="GO" id="GO:0008408">
    <property type="term" value="F:3'-5' exonuclease activity"/>
    <property type="evidence" value="ECO:0007669"/>
    <property type="project" value="InterPro"/>
</dbReference>
<evidence type="ECO:0000313" key="3">
    <source>
        <dbReference type="EMBL" id="CAI2379738.1"/>
    </source>
</evidence>
<dbReference type="Proteomes" id="UP001295684">
    <property type="component" value="Unassembled WGS sequence"/>
</dbReference>
<dbReference type="InterPro" id="IPR036397">
    <property type="entry name" value="RNaseH_sf"/>
</dbReference>
<dbReference type="PANTHER" id="PTHR10133:SF27">
    <property type="entry name" value="DNA POLYMERASE NU"/>
    <property type="match status" value="1"/>
</dbReference>